<dbReference type="GeneID" id="9752739"/>
<evidence type="ECO:0000313" key="1">
    <source>
        <dbReference type="EMBL" id="ADN51169.1"/>
    </source>
</evidence>
<dbReference type="RefSeq" id="WP_013336894.1">
    <property type="nucleotide sequence ID" value="NC_014537.1"/>
</dbReference>
<dbReference type="HOGENOM" id="CLU_1902058_0_0_2"/>
<keyword evidence="2" id="KW-1185">Reference proteome</keyword>
<gene>
    <name evidence="1" type="ordered locus">Vdis_1795</name>
</gene>
<proteinExistence type="predicted"/>
<sequence length="133" mass="15175">MVVELAKRSGRDLRRLLRRLNLVTGRCFDDNEFTSLLRSINIKFGNDYWLLGWREHKISTSSSLFVLSLIDRYNREYVVKIYVSIGIISMVLPANQLNLSDEISGITMLINGNTANLSGRILCITNVKVKEVP</sequence>
<protein>
    <submittedName>
        <fullName evidence="1">Uncharacterized protein</fullName>
    </submittedName>
</protein>
<dbReference type="Proteomes" id="UP000006681">
    <property type="component" value="Chromosome"/>
</dbReference>
<evidence type="ECO:0000313" key="2">
    <source>
        <dbReference type="Proteomes" id="UP000006681"/>
    </source>
</evidence>
<dbReference type="eggNOG" id="arCOG13885">
    <property type="taxonomic scope" value="Archaea"/>
</dbReference>
<organism evidence="1 2">
    <name type="scientific">Vulcanisaeta distributa (strain DSM 14429 / JCM 11212 / NBRC 100878 / IC-017)</name>
    <dbReference type="NCBI Taxonomy" id="572478"/>
    <lineage>
        <taxon>Archaea</taxon>
        <taxon>Thermoproteota</taxon>
        <taxon>Thermoprotei</taxon>
        <taxon>Thermoproteales</taxon>
        <taxon>Thermoproteaceae</taxon>
        <taxon>Vulcanisaeta</taxon>
    </lineage>
</organism>
<accession>E1QUQ0</accession>
<reference evidence="2" key="2">
    <citation type="journal article" date="2010" name="Stand. Genomic Sci.">
        <title>Complete genome sequence of Vulcanisaeta distributa type strain (IC-017T).</title>
        <authorList>
            <person name="Mavromatis K."/>
            <person name="Sikorski J."/>
            <person name="Pabst E."/>
            <person name="Teshima H."/>
            <person name="Lapidus A."/>
            <person name="Lucas S."/>
            <person name="Nolan M."/>
            <person name="Glavina Del Rio T."/>
            <person name="Cheng J."/>
            <person name="Bruce D."/>
            <person name="Goodwin L."/>
            <person name="Pitluck S."/>
            <person name="Liolios K."/>
            <person name="Ivanova N."/>
            <person name="Mikhailova N."/>
            <person name="Pati A."/>
            <person name="Chen A."/>
            <person name="Palaniappan K."/>
            <person name="Land M."/>
            <person name="Hauser L."/>
            <person name="Chang Y."/>
            <person name="Jeffries C."/>
            <person name="Rohde M."/>
            <person name="Spring S."/>
            <person name="Goker M."/>
            <person name="Wirth R."/>
            <person name="Woyke T."/>
            <person name="Bristow J."/>
            <person name="Eisen J."/>
            <person name="Markowitz V."/>
            <person name="Hugenholtz P."/>
            <person name="Klenk H."/>
            <person name="Kyrpides N."/>
        </authorList>
    </citation>
    <scope>NUCLEOTIDE SEQUENCE [LARGE SCALE GENOMIC DNA]</scope>
    <source>
        <strain evidence="2">DSM 14429 / JCM 11212 / NBRC 100878 / IC-017</strain>
    </source>
</reference>
<name>E1QUQ0_VULDI</name>
<dbReference type="AlphaFoldDB" id="E1QUQ0"/>
<dbReference type="KEGG" id="vdi:Vdis_1795"/>
<reference evidence="1 2" key="1">
    <citation type="journal article" date="2010" name="Stand. Genomic Sci.">
        <title>Complete genome sequence of Vulcanisaeta distributa type strain (IC-017).</title>
        <authorList>
            <person name="Mavromatis K."/>
            <person name="Sikorski J."/>
            <person name="Pabst E."/>
            <person name="Teshima H."/>
            <person name="Lapidus A."/>
            <person name="Lucas S."/>
            <person name="Nolan M."/>
            <person name="Glavina Del Rio T."/>
            <person name="Cheng J.F."/>
            <person name="Bruce D."/>
            <person name="Goodwin L."/>
            <person name="Pitluck S."/>
            <person name="Liolios K."/>
            <person name="Ivanova N."/>
            <person name="Mikhailova N."/>
            <person name="Pati A."/>
            <person name="Chen A."/>
            <person name="Palaniappan K."/>
            <person name="Land M."/>
            <person name="Hauser L."/>
            <person name="Chang Y.J."/>
            <person name="Jeffries C.D."/>
            <person name="Rohde M."/>
            <person name="Spring S."/>
            <person name="Goker M."/>
            <person name="Wirth R."/>
            <person name="Woyke T."/>
            <person name="Bristow J."/>
            <person name="Eisen J.A."/>
            <person name="Markowitz V."/>
            <person name="Hugenholtz P."/>
            <person name="Klenk H.P."/>
            <person name="Kyrpides N.C."/>
        </authorList>
    </citation>
    <scope>NUCLEOTIDE SEQUENCE [LARGE SCALE GENOMIC DNA]</scope>
    <source>
        <strain evidence="2">DSM 14429 / JCM 11212 / NBRC 100878 / IC-017</strain>
    </source>
</reference>
<dbReference type="OrthoDB" id="28345at2157"/>
<dbReference type="EMBL" id="CP002100">
    <property type="protein sequence ID" value="ADN51169.1"/>
    <property type="molecule type" value="Genomic_DNA"/>
</dbReference>